<organism evidence="1 2">
    <name type="scientific">Nocardioides ginsengisoli</name>
    <dbReference type="NCBI Taxonomy" id="363868"/>
    <lineage>
        <taxon>Bacteria</taxon>
        <taxon>Bacillati</taxon>
        <taxon>Actinomycetota</taxon>
        <taxon>Actinomycetes</taxon>
        <taxon>Propionibacteriales</taxon>
        <taxon>Nocardioidaceae</taxon>
        <taxon>Nocardioides</taxon>
    </lineage>
</organism>
<name>A0ABW3VXI0_9ACTN</name>
<sequence>MRTLLEHRFALEYNCWPVWIVWSDGAADNPDPHVLGLSADLADRLAAYSDRFDALYDPDDFTAPLFASSAERQSFDDEGRTLAAEVAAALAGQAPRFVFRSLADEDVVLR</sequence>
<dbReference type="EMBL" id="JBHTLX010000009">
    <property type="protein sequence ID" value="MFD1247758.1"/>
    <property type="molecule type" value="Genomic_DNA"/>
</dbReference>
<dbReference type="RefSeq" id="WP_367918826.1">
    <property type="nucleotide sequence ID" value="NZ_BAABAC010000015.1"/>
</dbReference>
<accession>A0ABW3VXI0</accession>
<gene>
    <name evidence="1" type="ORF">ACFQ3F_08155</name>
</gene>
<dbReference type="Proteomes" id="UP001597229">
    <property type="component" value="Unassembled WGS sequence"/>
</dbReference>
<protein>
    <submittedName>
        <fullName evidence="1">Uncharacterized protein</fullName>
    </submittedName>
</protein>
<evidence type="ECO:0000313" key="1">
    <source>
        <dbReference type="EMBL" id="MFD1247758.1"/>
    </source>
</evidence>
<proteinExistence type="predicted"/>
<comment type="caution">
    <text evidence="1">The sequence shown here is derived from an EMBL/GenBank/DDBJ whole genome shotgun (WGS) entry which is preliminary data.</text>
</comment>
<reference evidence="2" key="1">
    <citation type="journal article" date="2019" name="Int. J. Syst. Evol. Microbiol.">
        <title>The Global Catalogue of Microorganisms (GCM) 10K type strain sequencing project: providing services to taxonomists for standard genome sequencing and annotation.</title>
        <authorList>
            <consortium name="The Broad Institute Genomics Platform"/>
            <consortium name="The Broad Institute Genome Sequencing Center for Infectious Disease"/>
            <person name="Wu L."/>
            <person name="Ma J."/>
        </authorList>
    </citation>
    <scope>NUCLEOTIDE SEQUENCE [LARGE SCALE GENOMIC DNA]</scope>
    <source>
        <strain evidence="2">CCUG 52478</strain>
    </source>
</reference>
<evidence type="ECO:0000313" key="2">
    <source>
        <dbReference type="Proteomes" id="UP001597229"/>
    </source>
</evidence>
<keyword evidence="2" id="KW-1185">Reference proteome</keyword>